<feature type="transmembrane region" description="Helical" evidence="1">
    <location>
        <begin position="199"/>
        <end position="221"/>
    </location>
</feature>
<dbReference type="EMBL" id="LT608328">
    <property type="protein sequence ID" value="SCM58659.1"/>
    <property type="molecule type" value="Genomic_DNA"/>
</dbReference>
<keyword evidence="1" id="KW-1133">Transmembrane helix</keyword>
<evidence type="ECO:0000256" key="1">
    <source>
        <dbReference type="SAM" id="Phobius"/>
    </source>
</evidence>
<dbReference type="KEGG" id="pmuc:ING2E5A_1906"/>
<feature type="transmembrane region" description="Helical" evidence="1">
    <location>
        <begin position="117"/>
        <end position="139"/>
    </location>
</feature>
<keyword evidence="1" id="KW-0812">Transmembrane</keyword>
<reference evidence="2 3" key="1">
    <citation type="submission" date="2016-08" db="EMBL/GenBank/DDBJ databases">
        <authorList>
            <person name="Seilhamer J.J."/>
        </authorList>
    </citation>
    <scope>NUCLEOTIDE SEQUENCE [LARGE SCALE GENOMIC DNA]</scope>
    <source>
        <strain evidence="2">ING2-E5A</strain>
    </source>
</reference>
<keyword evidence="3" id="KW-1185">Reference proteome</keyword>
<dbReference type="Proteomes" id="UP000178485">
    <property type="component" value="Chromosome i"/>
</dbReference>
<evidence type="ECO:0000313" key="2">
    <source>
        <dbReference type="EMBL" id="SCM58659.1"/>
    </source>
</evidence>
<accession>A0A1G4G854</accession>
<keyword evidence="1" id="KW-0472">Membrane</keyword>
<feature type="transmembrane region" description="Helical" evidence="1">
    <location>
        <begin position="259"/>
        <end position="281"/>
    </location>
</feature>
<feature type="transmembrane region" description="Helical" evidence="1">
    <location>
        <begin position="60"/>
        <end position="83"/>
    </location>
</feature>
<protein>
    <submittedName>
        <fullName evidence="2">Uncharacterized protein</fullName>
    </submittedName>
</protein>
<proteinExistence type="predicted"/>
<dbReference type="AlphaFoldDB" id="A0A1G4G854"/>
<feature type="transmembrane region" description="Helical" evidence="1">
    <location>
        <begin position="95"/>
        <end position="111"/>
    </location>
</feature>
<name>A0A1G4G854_9BACT</name>
<organism evidence="2 3">
    <name type="scientific">Petrimonas mucosa</name>
    <dbReference type="NCBI Taxonomy" id="1642646"/>
    <lineage>
        <taxon>Bacteria</taxon>
        <taxon>Pseudomonadati</taxon>
        <taxon>Bacteroidota</taxon>
        <taxon>Bacteroidia</taxon>
        <taxon>Bacteroidales</taxon>
        <taxon>Dysgonomonadaceae</taxon>
        <taxon>Petrimonas</taxon>
    </lineage>
</organism>
<dbReference type="STRING" id="1642646.ING2E5A_1906"/>
<feature type="transmembrane region" description="Helical" evidence="1">
    <location>
        <begin position="159"/>
        <end position="179"/>
    </location>
</feature>
<sequence length="290" mass="32175">MQNKKIITNLVFLIVLFASAATVAGIFSTGGSGEYEYRSIRGQTVTIHGDGLYQDMSADVAIQGIAQDCVTLFIAIPFLLVALYRFRVQSLTGKFLLAGVLSYFFVTYLFYMNMAMYNVMFLVYVALTGFSFFAFLLTLLSIETDQLPAIFSEKAPVKFAGGFLILNAIIITLLWLRVVVPPLLDRTIIPLEVEHYTTLTVQAFDLSLFLPFSIVAGLLLIRKSKYGYLFAPVYLVFLSLLMLALIAKLIAMSMDGQNVIPAIFLIPAIALVAIVCTTILLRNINTHHHV</sequence>
<gene>
    <name evidence="2" type="ORF">ING2E5A_1906</name>
</gene>
<feature type="transmembrane region" description="Helical" evidence="1">
    <location>
        <begin position="228"/>
        <end position="247"/>
    </location>
</feature>
<feature type="transmembrane region" description="Helical" evidence="1">
    <location>
        <begin position="7"/>
        <end position="27"/>
    </location>
</feature>
<dbReference type="RefSeq" id="WP_071137155.1">
    <property type="nucleotide sequence ID" value="NZ_DUQN01000027.1"/>
</dbReference>
<evidence type="ECO:0000313" key="3">
    <source>
        <dbReference type="Proteomes" id="UP000178485"/>
    </source>
</evidence>